<dbReference type="InterPro" id="IPR032675">
    <property type="entry name" value="LRR_dom_sf"/>
</dbReference>
<dbReference type="PANTHER" id="PTHR36766">
    <property type="entry name" value="PLANT BROAD-SPECTRUM MILDEW RESISTANCE PROTEIN RPW8"/>
    <property type="match status" value="1"/>
</dbReference>
<keyword evidence="4" id="KW-0611">Plant defense</keyword>
<dbReference type="CDD" id="cd14798">
    <property type="entry name" value="RX-CC_like"/>
    <property type="match status" value="1"/>
</dbReference>
<dbReference type="InterPro" id="IPR001387">
    <property type="entry name" value="Cro/C1-type_HTH"/>
</dbReference>
<dbReference type="SUPFAM" id="SSF52058">
    <property type="entry name" value="L domain-like"/>
    <property type="match status" value="1"/>
</dbReference>
<dbReference type="Pfam" id="PF18052">
    <property type="entry name" value="Rx_N"/>
    <property type="match status" value="1"/>
</dbReference>
<dbReference type="InterPro" id="IPR038005">
    <property type="entry name" value="RX-like_CC"/>
</dbReference>
<dbReference type="GO" id="GO:0005524">
    <property type="term" value="F:ATP binding"/>
    <property type="evidence" value="ECO:0007669"/>
    <property type="project" value="UniProtKB-KW"/>
</dbReference>
<evidence type="ECO:0000256" key="3">
    <source>
        <dbReference type="ARBA" id="ARBA00022741"/>
    </source>
</evidence>
<dbReference type="Pfam" id="PF00931">
    <property type="entry name" value="NB-ARC"/>
    <property type="match status" value="1"/>
</dbReference>
<feature type="domain" description="HTH cro/C1-type" evidence="6">
    <location>
        <begin position="106"/>
        <end position="131"/>
    </location>
</feature>
<organism evidence="7 8">
    <name type="scientific">Populus trichocarpa</name>
    <name type="common">Western balsam poplar</name>
    <name type="synonym">Populus balsamifera subsp. trichocarpa</name>
    <dbReference type="NCBI Taxonomy" id="3694"/>
    <lineage>
        <taxon>Eukaryota</taxon>
        <taxon>Viridiplantae</taxon>
        <taxon>Streptophyta</taxon>
        <taxon>Embryophyta</taxon>
        <taxon>Tracheophyta</taxon>
        <taxon>Spermatophyta</taxon>
        <taxon>Magnoliopsida</taxon>
        <taxon>eudicotyledons</taxon>
        <taxon>Gunneridae</taxon>
        <taxon>Pentapetalae</taxon>
        <taxon>rosids</taxon>
        <taxon>fabids</taxon>
        <taxon>Malpighiales</taxon>
        <taxon>Salicaceae</taxon>
        <taxon>Saliceae</taxon>
        <taxon>Populus</taxon>
    </lineage>
</organism>
<dbReference type="Gene3D" id="1.20.5.4130">
    <property type="match status" value="1"/>
</dbReference>
<dbReference type="PANTHER" id="PTHR36766:SF70">
    <property type="entry name" value="DISEASE RESISTANCE PROTEIN RGA4"/>
    <property type="match status" value="1"/>
</dbReference>
<accession>A0A2K2AXF6</accession>
<evidence type="ECO:0000256" key="4">
    <source>
        <dbReference type="ARBA" id="ARBA00022821"/>
    </source>
</evidence>
<dbReference type="EMBL" id="CM009293">
    <property type="protein sequence ID" value="PNT42209.1"/>
    <property type="molecule type" value="Genomic_DNA"/>
</dbReference>
<dbReference type="PROSITE" id="PS50943">
    <property type="entry name" value="HTH_CROC1"/>
    <property type="match status" value="1"/>
</dbReference>
<keyword evidence="5" id="KW-0067">ATP-binding</keyword>
<keyword evidence="1" id="KW-0433">Leucine-rich repeat</keyword>
<evidence type="ECO:0000256" key="5">
    <source>
        <dbReference type="ARBA" id="ARBA00022840"/>
    </source>
</evidence>
<sequence>MADFALAYGTEEILKRVSSLVAQGINLASGFKGDMKRLEESLAMIQAVLQDAEKKSTGEAARLWLEDLRDVAYDAEDVLDEFNYEILRRNLKIQNSLKGKVRRFFSPSIPVAFRLSTALKVQKIKKSLDELRNKATWCGALPVDTASQPGPNPKTDSFLGSSEVVIGRGDDVSKIIDLLVSSCSKQVLSVIPIVGTAGLGKTTVAKMVHQEVKGRKLFDVTFWICVSDSFYDERILGGMLQTLNENTGGISEINAIMTHLERELKNKKFLLVLDDVRNEGCEKWGSLKDRLLKISGSNRNAVVVTTRLPVVASIMESPPECSYKLERLSEGQCWSIIREMVSRNGGESIPSELEAIRIDIENKCGGVPLNATILGGMLLSEKEKEKWRSTIDSDALPILKLSFDNLPSTSLQRCFAYCSIFPKDFEIEKEKLIQLWMAEGLLGPSGREMEDTGDIRFNDLLARSFFQDFQTDKLGNVICCKVPNLVHDLALMVAKSETVIWKAGSVINGTVCIRRLNLISSDERNEPVFLKDGARKLRTLFSGFLNKSWEFRGLRSLTLNDARMTELPDSICRMKLLRYLDVSRTDIKALPKSITKLYHLQTLRFSECRSLKKLPNKMEYLVSLRHIDFSHTPAHVGCLTGLRTLPLFEVGQDKGHKIEELRCLKELGGELRIVNLEHVRAKEEAKGANLSGKSKINSLVLVWNPSSGSRIYEKDVLEGLEPQPDIRSLEIENYKGDEFPPWLLKLKKLVVLKLEGHFPHLEILELEELNSLSNIFIGFRTMAAALCPALKRVSLKHMNNLMEWKVPEAAAGGMEVAFPCLEELEFNRCPKLKRIPTMRHFSSKLVRLTIRDCDALSHISGGVQALFPLLEELYIERCRELKSIPSMSHLSSKLLRLTIRHCDALSDMSGEFQASMTSFKYLTIEYCSNLASIPSLQNCTALKVLSIYKCSKVVPIILELHSLRSVSIRSCEEACVRIRWPLSCANLEDLKIEHCRELIFDDDLHGG</sequence>
<dbReference type="GO" id="GO:0098542">
    <property type="term" value="P:defense response to other organism"/>
    <property type="evidence" value="ECO:0000318"/>
    <property type="project" value="GO_Central"/>
</dbReference>
<reference evidence="7 8" key="1">
    <citation type="journal article" date="2006" name="Science">
        <title>The genome of black cottonwood, Populus trichocarpa (Torr. &amp; Gray).</title>
        <authorList>
            <person name="Tuskan G.A."/>
            <person name="Difazio S."/>
            <person name="Jansson S."/>
            <person name="Bohlmann J."/>
            <person name="Grigoriev I."/>
            <person name="Hellsten U."/>
            <person name="Putnam N."/>
            <person name="Ralph S."/>
            <person name="Rombauts S."/>
            <person name="Salamov A."/>
            <person name="Schein J."/>
            <person name="Sterck L."/>
            <person name="Aerts A."/>
            <person name="Bhalerao R.R."/>
            <person name="Bhalerao R.P."/>
            <person name="Blaudez D."/>
            <person name="Boerjan W."/>
            <person name="Brun A."/>
            <person name="Brunner A."/>
            <person name="Busov V."/>
            <person name="Campbell M."/>
            <person name="Carlson J."/>
            <person name="Chalot M."/>
            <person name="Chapman J."/>
            <person name="Chen G.L."/>
            <person name="Cooper D."/>
            <person name="Coutinho P.M."/>
            <person name="Couturier J."/>
            <person name="Covert S."/>
            <person name="Cronk Q."/>
            <person name="Cunningham R."/>
            <person name="Davis J."/>
            <person name="Degroeve S."/>
            <person name="Dejardin A."/>
            <person name="Depamphilis C."/>
            <person name="Detter J."/>
            <person name="Dirks B."/>
            <person name="Dubchak I."/>
            <person name="Duplessis S."/>
            <person name="Ehlting J."/>
            <person name="Ellis B."/>
            <person name="Gendler K."/>
            <person name="Goodstein D."/>
            <person name="Gribskov M."/>
            <person name="Grimwood J."/>
            <person name="Groover A."/>
            <person name="Gunter L."/>
            <person name="Hamberger B."/>
            <person name="Heinze B."/>
            <person name="Helariutta Y."/>
            <person name="Henrissat B."/>
            <person name="Holligan D."/>
            <person name="Holt R."/>
            <person name="Huang W."/>
            <person name="Islam-Faridi N."/>
            <person name="Jones S."/>
            <person name="Jones-Rhoades M."/>
            <person name="Jorgensen R."/>
            <person name="Joshi C."/>
            <person name="Kangasjarvi J."/>
            <person name="Karlsson J."/>
            <person name="Kelleher C."/>
            <person name="Kirkpatrick R."/>
            <person name="Kirst M."/>
            <person name="Kohler A."/>
            <person name="Kalluri U."/>
            <person name="Larimer F."/>
            <person name="Leebens-Mack J."/>
            <person name="Leple J.C."/>
            <person name="Locascio P."/>
            <person name="Lou Y."/>
            <person name="Lucas S."/>
            <person name="Martin F."/>
            <person name="Montanini B."/>
            <person name="Napoli C."/>
            <person name="Nelson D.R."/>
            <person name="Nelson C."/>
            <person name="Nieminen K."/>
            <person name="Nilsson O."/>
            <person name="Pereda V."/>
            <person name="Peter G."/>
            <person name="Philippe R."/>
            <person name="Pilate G."/>
            <person name="Poliakov A."/>
            <person name="Razumovskaya J."/>
            <person name="Richardson P."/>
            <person name="Rinaldi C."/>
            <person name="Ritland K."/>
            <person name="Rouze P."/>
            <person name="Ryaboy D."/>
            <person name="Schmutz J."/>
            <person name="Schrader J."/>
            <person name="Segerman B."/>
            <person name="Shin H."/>
            <person name="Siddiqui A."/>
            <person name="Sterky F."/>
            <person name="Terry A."/>
            <person name="Tsai C.J."/>
            <person name="Uberbacher E."/>
            <person name="Unneberg P."/>
            <person name="Vahala J."/>
            <person name="Wall K."/>
            <person name="Wessler S."/>
            <person name="Yang G."/>
            <person name="Yin T."/>
            <person name="Douglas C."/>
            <person name="Marra M."/>
            <person name="Sandberg G."/>
            <person name="Van de Peer Y."/>
            <person name="Rokhsar D."/>
        </authorList>
    </citation>
    <scope>NUCLEOTIDE SEQUENCE [LARGE SCALE GENOMIC DNA]</scope>
    <source>
        <strain evidence="8">cv. Nisqually</strain>
    </source>
</reference>
<dbReference type="Gene3D" id="1.10.10.10">
    <property type="entry name" value="Winged helix-like DNA-binding domain superfamily/Winged helix DNA-binding domain"/>
    <property type="match status" value="1"/>
</dbReference>
<evidence type="ECO:0000256" key="2">
    <source>
        <dbReference type="ARBA" id="ARBA00022737"/>
    </source>
</evidence>
<dbReference type="SUPFAM" id="SSF52540">
    <property type="entry name" value="P-loop containing nucleoside triphosphate hydrolases"/>
    <property type="match status" value="1"/>
</dbReference>
<keyword evidence="3" id="KW-0547">Nucleotide-binding</keyword>
<dbReference type="SUPFAM" id="SSF52047">
    <property type="entry name" value="RNI-like"/>
    <property type="match status" value="1"/>
</dbReference>
<dbReference type="Proteomes" id="UP000006729">
    <property type="component" value="Chromosome 4"/>
</dbReference>
<name>A0A2K2AXF6_POPTR</name>
<dbReference type="InterPro" id="IPR056789">
    <property type="entry name" value="LRR_R13L1-DRL21"/>
</dbReference>
<dbReference type="AlphaFoldDB" id="A0A2K2AXF6"/>
<protein>
    <recommendedName>
        <fullName evidence="6">HTH cro/C1-type domain-containing protein</fullName>
    </recommendedName>
</protein>
<keyword evidence="8" id="KW-1185">Reference proteome</keyword>
<dbReference type="PRINTS" id="PR00364">
    <property type="entry name" value="DISEASERSIST"/>
</dbReference>
<dbReference type="Pfam" id="PF25019">
    <property type="entry name" value="LRR_R13L1-DRL21"/>
    <property type="match status" value="1"/>
</dbReference>
<dbReference type="InterPro" id="IPR036388">
    <property type="entry name" value="WH-like_DNA-bd_sf"/>
</dbReference>
<evidence type="ECO:0000256" key="1">
    <source>
        <dbReference type="ARBA" id="ARBA00022614"/>
    </source>
</evidence>
<keyword evidence="2" id="KW-0677">Repeat</keyword>
<dbReference type="InterPro" id="IPR027417">
    <property type="entry name" value="P-loop_NTPase"/>
</dbReference>
<dbReference type="Gene3D" id="3.80.10.10">
    <property type="entry name" value="Ribonuclease Inhibitor"/>
    <property type="match status" value="2"/>
</dbReference>
<dbReference type="InterPro" id="IPR058922">
    <property type="entry name" value="WHD_DRP"/>
</dbReference>
<dbReference type="InParanoid" id="A0A2K2AXF6"/>
<dbReference type="GO" id="GO:0043531">
    <property type="term" value="F:ADP binding"/>
    <property type="evidence" value="ECO:0007669"/>
    <property type="project" value="InterPro"/>
</dbReference>
<dbReference type="InterPro" id="IPR041118">
    <property type="entry name" value="Rx_N"/>
</dbReference>
<evidence type="ECO:0000313" key="8">
    <source>
        <dbReference type="Proteomes" id="UP000006729"/>
    </source>
</evidence>
<dbReference type="FunFam" id="1.10.10.10:FF:000322">
    <property type="entry name" value="Probable disease resistance protein At1g63360"/>
    <property type="match status" value="1"/>
</dbReference>
<evidence type="ECO:0000259" key="6">
    <source>
        <dbReference type="PROSITE" id="PS50943"/>
    </source>
</evidence>
<dbReference type="Gene3D" id="3.40.50.300">
    <property type="entry name" value="P-loop containing nucleotide triphosphate hydrolases"/>
    <property type="match status" value="1"/>
</dbReference>
<dbReference type="InterPro" id="IPR042197">
    <property type="entry name" value="Apaf_helical"/>
</dbReference>
<dbReference type="Gene3D" id="1.10.8.430">
    <property type="entry name" value="Helical domain of apoptotic protease-activating factors"/>
    <property type="match status" value="1"/>
</dbReference>
<evidence type="ECO:0000313" key="7">
    <source>
        <dbReference type="EMBL" id="PNT42209.1"/>
    </source>
</evidence>
<dbReference type="InterPro" id="IPR002182">
    <property type="entry name" value="NB-ARC"/>
</dbReference>
<gene>
    <name evidence="7" type="ORF">POPTR_004G202700</name>
</gene>
<proteinExistence type="predicted"/>
<dbReference type="Pfam" id="PF23559">
    <property type="entry name" value="WHD_DRP"/>
    <property type="match status" value="1"/>
</dbReference>